<proteinExistence type="predicted"/>
<dbReference type="InterPro" id="IPR038955">
    <property type="entry name" value="PriA/CPL1_fungi"/>
</dbReference>
<feature type="chain" id="PRO_5002522146" description="Protein CPL1-like domain-containing protein" evidence="1">
    <location>
        <begin position="21"/>
        <end position="298"/>
    </location>
</feature>
<dbReference type="PANTHER" id="PTHR35192">
    <property type="entry name" value="PROTEIN, PUTATIVE-RELATED"/>
    <property type="match status" value="1"/>
</dbReference>
<dbReference type="PANTHER" id="PTHR35192:SF2">
    <property type="entry name" value="APPLE DOMAIN-CONTAINING PROTEIN"/>
    <property type="match status" value="1"/>
</dbReference>
<dbReference type="InterPro" id="IPR048661">
    <property type="entry name" value="CPL1-like"/>
</dbReference>
<reference evidence="3" key="1">
    <citation type="submission" date="2014-08" db="EMBL/GenBank/DDBJ databases">
        <authorList>
            <person name="Sharma Rahul"/>
            <person name="Thines Marco"/>
        </authorList>
    </citation>
    <scope>NUCLEOTIDE SEQUENCE</scope>
</reference>
<evidence type="ECO:0000256" key="1">
    <source>
        <dbReference type="SAM" id="SignalP"/>
    </source>
</evidence>
<dbReference type="AlphaFoldDB" id="A0A0F7SY32"/>
<feature type="domain" description="Protein CPL1-like" evidence="2">
    <location>
        <begin position="220"/>
        <end position="296"/>
    </location>
</feature>
<protein>
    <recommendedName>
        <fullName evidence="2">Protein CPL1-like domain-containing protein</fullName>
    </recommendedName>
</protein>
<accession>A0A0F7SY32</accession>
<keyword evidence="1" id="KW-0732">Signal</keyword>
<evidence type="ECO:0000259" key="2">
    <source>
        <dbReference type="Pfam" id="PF21671"/>
    </source>
</evidence>
<organism evidence="3">
    <name type="scientific">Phaffia rhodozyma</name>
    <name type="common">Yeast</name>
    <name type="synonym">Xanthophyllomyces dendrorhous</name>
    <dbReference type="NCBI Taxonomy" id="264483"/>
    <lineage>
        <taxon>Eukaryota</taxon>
        <taxon>Fungi</taxon>
        <taxon>Dikarya</taxon>
        <taxon>Basidiomycota</taxon>
        <taxon>Agaricomycotina</taxon>
        <taxon>Tremellomycetes</taxon>
        <taxon>Cystofilobasidiales</taxon>
        <taxon>Mrakiaceae</taxon>
        <taxon>Phaffia</taxon>
    </lineage>
</organism>
<dbReference type="EMBL" id="LN483332">
    <property type="protein sequence ID" value="CED85178.1"/>
    <property type="molecule type" value="Genomic_DNA"/>
</dbReference>
<evidence type="ECO:0000313" key="3">
    <source>
        <dbReference type="EMBL" id="CED85178.1"/>
    </source>
</evidence>
<feature type="signal peptide" evidence="1">
    <location>
        <begin position="1"/>
        <end position="20"/>
    </location>
</feature>
<name>A0A0F7SY32_PHARH</name>
<dbReference type="Pfam" id="PF21671">
    <property type="entry name" value="CPL1-like"/>
    <property type="match status" value="1"/>
</dbReference>
<sequence length="298" mass="30989">MKIAIPIVALTSLLASVAHGLRPTPNDLPALMERNTVAVAAELDICVVTKVDIAAQLTALLDLDQILLTLLGISLHVDIDICLCVSLVADFVASDATAQKFVNLLTQKKGLSQLAATQKVIDGYTTMIKNQTKRQTCPILTRGTRVCNAKGSQICGVKCPAGSTLNASTGVCSTPAPSARALSPDRRAFLRQRELCNQPGFELCPVGGLLPKGKTPVNGWECVNTFKGLETCGGCPASDELLASISLGVSVAPVSLGVDCSVLEGVSTVSCSAGVCAVEACVSDSWILSDDHTSCIAH</sequence>